<name>A0AAU1TXS7_9ACTN</name>
<reference evidence="2" key="1">
    <citation type="submission" date="2022-10" db="EMBL/GenBank/DDBJ databases">
        <title>The complete genomes of actinobacterial strains from the NBC collection.</title>
        <authorList>
            <person name="Joergensen T.S."/>
            <person name="Alvarez Arevalo M."/>
            <person name="Sterndorff E.B."/>
            <person name="Faurdal D."/>
            <person name="Vuksanovic O."/>
            <person name="Mourched A.-S."/>
            <person name="Charusanti P."/>
            <person name="Shaw S."/>
            <person name="Blin K."/>
            <person name="Weber T."/>
        </authorList>
    </citation>
    <scope>NUCLEOTIDE SEQUENCE</scope>
    <source>
        <strain evidence="2">NBC_00119</strain>
    </source>
</reference>
<feature type="region of interest" description="Disordered" evidence="1">
    <location>
        <begin position="28"/>
        <end position="82"/>
    </location>
</feature>
<sequence length="82" mass="8212">MRRTIRTRTIGGVFADIVGVAGIGAYNPYEGPTGGSSGSGDDLTAHAAQATSPTLGARSPATAPGFLASCARGGRERRAALH</sequence>
<accession>A0AAU1TXS7</accession>
<organism evidence="2">
    <name type="scientific">Streptomyces sp. NBC_00119</name>
    <dbReference type="NCBI Taxonomy" id="2975659"/>
    <lineage>
        <taxon>Bacteria</taxon>
        <taxon>Bacillati</taxon>
        <taxon>Actinomycetota</taxon>
        <taxon>Actinomycetes</taxon>
        <taxon>Kitasatosporales</taxon>
        <taxon>Streptomycetaceae</taxon>
        <taxon>Streptomyces</taxon>
    </lineage>
</organism>
<protein>
    <submittedName>
        <fullName evidence="2">Uncharacterized protein</fullName>
    </submittedName>
</protein>
<gene>
    <name evidence="2" type="ORF">OHU69_02095</name>
</gene>
<evidence type="ECO:0000256" key="1">
    <source>
        <dbReference type="SAM" id="MobiDB-lite"/>
    </source>
</evidence>
<evidence type="ECO:0000313" key="2">
    <source>
        <dbReference type="EMBL" id="WTS10004.1"/>
    </source>
</evidence>
<feature type="compositionally biased region" description="Basic and acidic residues" evidence="1">
    <location>
        <begin position="73"/>
        <end position="82"/>
    </location>
</feature>
<dbReference type="AlphaFoldDB" id="A0AAU1TXS7"/>
<dbReference type="EMBL" id="CP108195">
    <property type="protein sequence ID" value="WTS10004.1"/>
    <property type="molecule type" value="Genomic_DNA"/>
</dbReference>
<proteinExistence type="predicted"/>